<protein>
    <submittedName>
        <fullName evidence="2">Uncharacterized protein</fullName>
    </submittedName>
</protein>
<feature type="compositionally biased region" description="Acidic residues" evidence="1">
    <location>
        <begin position="143"/>
        <end position="158"/>
    </location>
</feature>
<reference evidence="2 3" key="1">
    <citation type="journal article" date="2018" name="Nat. Ecol. Evol.">
        <title>Pezizomycetes genomes reveal the molecular basis of ectomycorrhizal truffle lifestyle.</title>
        <authorList>
            <person name="Murat C."/>
            <person name="Payen T."/>
            <person name="Noel B."/>
            <person name="Kuo A."/>
            <person name="Morin E."/>
            <person name="Chen J."/>
            <person name="Kohler A."/>
            <person name="Krizsan K."/>
            <person name="Balestrini R."/>
            <person name="Da Silva C."/>
            <person name="Montanini B."/>
            <person name="Hainaut M."/>
            <person name="Levati E."/>
            <person name="Barry K.W."/>
            <person name="Belfiori B."/>
            <person name="Cichocki N."/>
            <person name="Clum A."/>
            <person name="Dockter R.B."/>
            <person name="Fauchery L."/>
            <person name="Guy J."/>
            <person name="Iotti M."/>
            <person name="Le Tacon F."/>
            <person name="Lindquist E.A."/>
            <person name="Lipzen A."/>
            <person name="Malagnac F."/>
            <person name="Mello A."/>
            <person name="Molinier V."/>
            <person name="Miyauchi S."/>
            <person name="Poulain J."/>
            <person name="Riccioni C."/>
            <person name="Rubini A."/>
            <person name="Sitrit Y."/>
            <person name="Splivallo R."/>
            <person name="Traeger S."/>
            <person name="Wang M."/>
            <person name="Zifcakova L."/>
            <person name="Wipf D."/>
            <person name="Zambonelli A."/>
            <person name="Paolocci F."/>
            <person name="Nowrousian M."/>
            <person name="Ottonello S."/>
            <person name="Baldrian P."/>
            <person name="Spatafora J.W."/>
            <person name="Henrissat B."/>
            <person name="Nagy L.G."/>
            <person name="Aury J.M."/>
            <person name="Wincker P."/>
            <person name="Grigoriev I.V."/>
            <person name="Bonfante P."/>
            <person name="Martin F.M."/>
        </authorList>
    </citation>
    <scope>NUCLEOTIDE SEQUENCE [LARGE SCALE GENOMIC DNA]</scope>
    <source>
        <strain evidence="2 3">RN42</strain>
    </source>
</reference>
<proteinExistence type="predicted"/>
<evidence type="ECO:0000313" key="2">
    <source>
        <dbReference type="EMBL" id="RPA80430.1"/>
    </source>
</evidence>
<feature type="region of interest" description="Disordered" evidence="1">
    <location>
        <begin position="118"/>
        <end position="177"/>
    </location>
</feature>
<keyword evidence="3" id="KW-1185">Reference proteome</keyword>
<name>A0A3N4I8H3_ASCIM</name>
<dbReference type="EMBL" id="ML119688">
    <property type="protein sequence ID" value="RPA80430.1"/>
    <property type="molecule type" value="Genomic_DNA"/>
</dbReference>
<organism evidence="2 3">
    <name type="scientific">Ascobolus immersus RN42</name>
    <dbReference type="NCBI Taxonomy" id="1160509"/>
    <lineage>
        <taxon>Eukaryota</taxon>
        <taxon>Fungi</taxon>
        <taxon>Dikarya</taxon>
        <taxon>Ascomycota</taxon>
        <taxon>Pezizomycotina</taxon>
        <taxon>Pezizomycetes</taxon>
        <taxon>Pezizales</taxon>
        <taxon>Ascobolaceae</taxon>
        <taxon>Ascobolus</taxon>
    </lineage>
</organism>
<dbReference type="Proteomes" id="UP000275078">
    <property type="component" value="Unassembled WGS sequence"/>
</dbReference>
<evidence type="ECO:0000313" key="3">
    <source>
        <dbReference type="Proteomes" id="UP000275078"/>
    </source>
</evidence>
<evidence type="ECO:0000256" key="1">
    <source>
        <dbReference type="SAM" id="MobiDB-lite"/>
    </source>
</evidence>
<gene>
    <name evidence="2" type="ORF">BJ508DRAFT_362614</name>
</gene>
<sequence length="271" mass="32337">MVQTSPNPVAVLKKDLKAERIAETQKVLLKHIHTVLNPRLQSRNDVHLEPERHNAPYRWSFRNGYQLPTFLVGHTTKDSGSTHFKQLVRQWGNLSFAEHAEMVDAIEKGDMRAVRAEDWDDKPDADLTEPIEETKIVIKKDETEEEEEKEEEEEDEPLEPVQQQQQEPQQETRAERKLRKLQKKVELLKQELENERQTSELLKETLEKERGVSGRKDVQWLKERELAMKKDEFWMKEKELWMEKEKAWMRKQEQQDNPSNSAPKKRKRREE</sequence>
<accession>A0A3N4I8H3</accession>
<feature type="compositionally biased region" description="Basic and acidic residues" evidence="1">
    <location>
        <begin position="132"/>
        <end position="142"/>
    </location>
</feature>
<dbReference type="AlphaFoldDB" id="A0A3N4I8H3"/>
<feature type="region of interest" description="Disordered" evidence="1">
    <location>
        <begin position="189"/>
        <end position="214"/>
    </location>
</feature>
<feature type="region of interest" description="Disordered" evidence="1">
    <location>
        <begin position="246"/>
        <end position="271"/>
    </location>
</feature>
<feature type="compositionally biased region" description="Low complexity" evidence="1">
    <location>
        <begin position="159"/>
        <end position="169"/>
    </location>
</feature>